<sequence length="276" mass="27649">MNGVSAVGSSNNAFNVWIGNAAGAQVANFTCYAANPGASCTQHLWYLAAGTYSVVAVPVWGGKPSFNALLQPDIAGPAVATNGTTSIALGAGQVERLTFHANVGDTVALQVAGVTTTPAGQGVAFLVYRPDAGAITVNTPAYTSFGPLSAQTVNLSDLPVSGDYTVIVAPSYGLPASAQFSVVSDTAGPPPSYGTGTLPTDGSSQSHVASGAGQSVTLTFNANTGDNLELTLSNVAVAGSYYVRVNVYNATGGDMAGGVVCYATAGPSCRIALWNL</sequence>
<evidence type="ECO:0000256" key="1">
    <source>
        <dbReference type="SAM" id="MobiDB-lite"/>
    </source>
</evidence>
<comment type="caution">
    <text evidence="2">The sequence shown here is derived from an EMBL/GenBank/DDBJ whole genome shotgun (WGS) entry which is preliminary data.</text>
</comment>
<name>A0ABW0JJN1_9GAMM</name>
<keyword evidence="3" id="KW-1185">Reference proteome</keyword>
<feature type="compositionally biased region" description="Polar residues" evidence="1">
    <location>
        <begin position="194"/>
        <end position="206"/>
    </location>
</feature>
<protein>
    <recommendedName>
        <fullName evidence="4">Peptidase C-terminal archaeal/bacterial domain-containing protein</fullName>
    </recommendedName>
</protein>
<evidence type="ECO:0000313" key="2">
    <source>
        <dbReference type="EMBL" id="MFC5435987.1"/>
    </source>
</evidence>
<evidence type="ECO:0008006" key="4">
    <source>
        <dbReference type="Google" id="ProtNLM"/>
    </source>
</evidence>
<reference evidence="3" key="1">
    <citation type="journal article" date="2019" name="Int. J. Syst. Evol. Microbiol.">
        <title>The Global Catalogue of Microorganisms (GCM) 10K type strain sequencing project: providing services to taxonomists for standard genome sequencing and annotation.</title>
        <authorList>
            <consortium name="The Broad Institute Genomics Platform"/>
            <consortium name="The Broad Institute Genome Sequencing Center for Infectious Disease"/>
            <person name="Wu L."/>
            <person name="Ma J."/>
        </authorList>
    </citation>
    <scope>NUCLEOTIDE SEQUENCE [LARGE SCALE GENOMIC DNA]</scope>
    <source>
        <strain evidence="3">JCM 17130</strain>
    </source>
</reference>
<evidence type="ECO:0000313" key="3">
    <source>
        <dbReference type="Proteomes" id="UP001596013"/>
    </source>
</evidence>
<proteinExistence type="predicted"/>
<gene>
    <name evidence="2" type="ORF">ACFPME_05420</name>
</gene>
<accession>A0ABW0JJN1</accession>
<dbReference type="EMBL" id="JBHSMK010000003">
    <property type="protein sequence ID" value="MFC5435987.1"/>
    <property type="molecule type" value="Genomic_DNA"/>
</dbReference>
<dbReference type="Proteomes" id="UP001596013">
    <property type="component" value="Unassembled WGS sequence"/>
</dbReference>
<organism evidence="2 3">
    <name type="scientific">Rhodanobacter umsongensis</name>
    <dbReference type="NCBI Taxonomy" id="633153"/>
    <lineage>
        <taxon>Bacteria</taxon>
        <taxon>Pseudomonadati</taxon>
        <taxon>Pseudomonadota</taxon>
        <taxon>Gammaproteobacteria</taxon>
        <taxon>Lysobacterales</taxon>
        <taxon>Rhodanobacteraceae</taxon>
        <taxon>Rhodanobacter</taxon>
    </lineage>
</organism>
<feature type="region of interest" description="Disordered" evidence="1">
    <location>
        <begin position="187"/>
        <end position="206"/>
    </location>
</feature>
<feature type="non-terminal residue" evidence="2">
    <location>
        <position position="276"/>
    </location>
</feature>